<evidence type="ECO:0000259" key="2">
    <source>
        <dbReference type="Pfam" id="PF00586"/>
    </source>
</evidence>
<evidence type="ECO:0000313" key="4">
    <source>
        <dbReference type="EMBL" id="AJB41670.1"/>
    </source>
</evidence>
<gene>
    <name evidence="4" type="ORF">TCARB_0614</name>
</gene>
<dbReference type="SUPFAM" id="SSF55326">
    <property type="entry name" value="PurM N-terminal domain-like"/>
    <property type="match status" value="1"/>
</dbReference>
<name>A0A3G1A4U1_9CREN</name>
<dbReference type="SUPFAM" id="SSF56042">
    <property type="entry name" value="PurM C-terminal domain-like"/>
    <property type="match status" value="1"/>
</dbReference>
<feature type="domain" description="PurM-like C-terminal" evidence="3">
    <location>
        <begin position="171"/>
        <end position="326"/>
    </location>
</feature>
<dbReference type="InterPro" id="IPR036921">
    <property type="entry name" value="PurM-like_N_sf"/>
</dbReference>
<dbReference type="CDD" id="cd02197">
    <property type="entry name" value="HypE"/>
    <property type="match status" value="1"/>
</dbReference>
<dbReference type="EMBL" id="CP007493">
    <property type="protein sequence ID" value="AJB41670.1"/>
    <property type="molecule type" value="Genomic_DNA"/>
</dbReference>
<accession>A0A3G1A4U1</accession>
<organism evidence="4 5">
    <name type="scientific">Thermofilum adornatum 1505</name>
    <dbReference type="NCBI Taxonomy" id="697581"/>
    <lineage>
        <taxon>Archaea</taxon>
        <taxon>Thermoproteota</taxon>
        <taxon>Thermoprotei</taxon>
        <taxon>Thermofilales</taxon>
        <taxon>Thermofilaceae</taxon>
        <taxon>Thermofilum</taxon>
    </lineage>
</organism>
<dbReference type="InterPro" id="IPR016188">
    <property type="entry name" value="PurM-like_N"/>
</dbReference>
<dbReference type="AlphaFoldDB" id="A0A3G1A4U1"/>
<dbReference type="InterPro" id="IPR036676">
    <property type="entry name" value="PurM-like_C_sf"/>
</dbReference>
<dbReference type="Gene3D" id="3.30.1330.10">
    <property type="entry name" value="PurM-like, N-terminal domain"/>
    <property type="match status" value="1"/>
</dbReference>
<dbReference type="InterPro" id="IPR010918">
    <property type="entry name" value="PurM-like_C_dom"/>
</dbReference>
<dbReference type="GO" id="GO:0051604">
    <property type="term" value="P:protein maturation"/>
    <property type="evidence" value="ECO:0007669"/>
    <property type="project" value="TreeGrafter"/>
</dbReference>
<dbReference type="PANTHER" id="PTHR30303">
    <property type="entry name" value="HYDROGENASE ISOENZYMES FORMATION PROTEIN HYPE"/>
    <property type="match status" value="1"/>
</dbReference>
<dbReference type="PIRSF" id="PIRSF005644">
    <property type="entry name" value="Hdrgns_mtr_HypE"/>
    <property type="match status" value="1"/>
</dbReference>
<sequence>MQEDTSKVIELADGQGGVETMRLLEKLFFKRVEEKLKKVEGGVGIDFPDDGALIPLPDGSYLVATADAYTVNPPFFPGGNIGSLAAHGSINDVVMMGGKPIAMLDTIVVEEGFPLKSLEEIVDSFLSVLRAEGIPLIGGDFKVMPKGQLDKITITTVGLGITRTPIVDKPRPGDKIVVTDFVGDHGAVILLTQMGMENAEEIASGQLKSDTKPLTPLLKVLEKYPGKINAARDPTRGGLSAILNEWTKENGLLAVIEDSKVPVRPSVKRFAEMLGVDPLYLASEGVAVLSVSQDAAEQFVEDLRSNGFPNATIIGEIREHPKYKGYVLLKTDIGGHRILEPPRGVIVPRIC</sequence>
<evidence type="ECO:0000313" key="5">
    <source>
        <dbReference type="Proteomes" id="UP000266720"/>
    </source>
</evidence>
<dbReference type="NCBIfam" id="TIGR02124">
    <property type="entry name" value="hypE"/>
    <property type="match status" value="1"/>
</dbReference>
<feature type="domain" description="PurM-like N-terminal" evidence="2">
    <location>
        <begin position="49"/>
        <end position="161"/>
    </location>
</feature>
<dbReference type="InterPro" id="IPR011854">
    <property type="entry name" value="HypE"/>
</dbReference>
<evidence type="ECO:0000256" key="1">
    <source>
        <dbReference type="ARBA" id="ARBA00006243"/>
    </source>
</evidence>
<protein>
    <submittedName>
        <fullName evidence="4">Hydrogenase formation protein HypE</fullName>
    </submittedName>
</protein>
<dbReference type="PANTHER" id="PTHR30303:SF0">
    <property type="entry name" value="CARBAMOYL DEHYDRATASE HYPE"/>
    <property type="match status" value="1"/>
</dbReference>
<dbReference type="RefSeq" id="WP_020963174.1">
    <property type="nucleotide sequence ID" value="NZ_CP007493.1"/>
</dbReference>
<comment type="similarity">
    <text evidence="1">Belongs to the HypE family.</text>
</comment>
<dbReference type="Gene3D" id="3.90.650.10">
    <property type="entry name" value="PurM-like C-terminal domain"/>
    <property type="match status" value="1"/>
</dbReference>
<dbReference type="Pfam" id="PF00586">
    <property type="entry name" value="AIRS"/>
    <property type="match status" value="1"/>
</dbReference>
<dbReference type="GeneID" id="25406062"/>
<dbReference type="GeneID" id="16574173"/>
<reference evidence="5" key="1">
    <citation type="book" date="2010" name="EXTREMOPHILES" publisher="0:0-0">
        <title>Complete genome sequences of ten hyperthermophilic archaea reveal their metabolic capabilities and possible ecological roles.</title>
        <editorList>
            <person name="?"/>
        </editorList>
        <authorList>
            <person name="Ravin N.V."/>
            <person name="Mardanov A.V."/>
            <person name="Bonch-Osmolovskaya E.A."/>
            <person name="Skryabin K.G."/>
        </authorList>
    </citation>
    <scope>NUCLEOTIDE SEQUENCE [LARGE SCALE GENOMIC DNA]</scope>
    <source>
        <strain evidence="5">1505</strain>
    </source>
</reference>
<dbReference type="Proteomes" id="UP000266720">
    <property type="component" value="Chromosome"/>
</dbReference>
<dbReference type="KEGG" id="tcb:TCARB_0614"/>
<dbReference type="Pfam" id="PF02769">
    <property type="entry name" value="AIRS_C"/>
    <property type="match status" value="1"/>
</dbReference>
<dbReference type="STRING" id="697581.TCARB_0614"/>
<evidence type="ECO:0000259" key="3">
    <source>
        <dbReference type="Pfam" id="PF02769"/>
    </source>
</evidence>
<proteinExistence type="inferred from homology"/>